<keyword evidence="9" id="KW-1185">Reference proteome</keyword>
<protein>
    <recommendedName>
        <fullName evidence="7">AP2/ERF domain-containing protein</fullName>
    </recommendedName>
</protein>
<feature type="region of interest" description="Disordered" evidence="6">
    <location>
        <begin position="144"/>
        <end position="177"/>
    </location>
</feature>
<dbReference type="EMBL" id="JACEFO010002392">
    <property type="protein sequence ID" value="KAF8661777.1"/>
    <property type="molecule type" value="Genomic_DNA"/>
</dbReference>
<reference evidence="8" key="1">
    <citation type="submission" date="2020-07" db="EMBL/GenBank/DDBJ databases">
        <title>Genome sequence and genetic diversity analysis of an under-domesticated orphan crop, white fonio (Digitaria exilis).</title>
        <authorList>
            <person name="Bennetzen J.L."/>
            <person name="Chen S."/>
            <person name="Ma X."/>
            <person name="Wang X."/>
            <person name="Yssel A.E.J."/>
            <person name="Chaluvadi S.R."/>
            <person name="Johnson M."/>
            <person name="Gangashetty P."/>
            <person name="Hamidou F."/>
            <person name="Sanogo M.D."/>
            <person name="Zwaenepoel A."/>
            <person name="Wallace J."/>
            <person name="Van De Peer Y."/>
            <person name="Van Deynze A."/>
        </authorList>
    </citation>
    <scope>NUCLEOTIDE SEQUENCE</scope>
    <source>
        <tissue evidence="8">Leaves</tissue>
    </source>
</reference>
<dbReference type="Pfam" id="PF00847">
    <property type="entry name" value="AP2"/>
    <property type="match status" value="1"/>
</dbReference>
<feature type="region of interest" description="Disordered" evidence="6">
    <location>
        <begin position="229"/>
        <end position="264"/>
    </location>
</feature>
<evidence type="ECO:0000256" key="5">
    <source>
        <dbReference type="ARBA" id="ARBA00023242"/>
    </source>
</evidence>
<evidence type="ECO:0000256" key="3">
    <source>
        <dbReference type="ARBA" id="ARBA00023125"/>
    </source>
</evidence>
<evidence type="ECO:0000313" key="9">
    <source>
        <dbReference type="Proteomes" id="UP000636709"/>
    </source>
</evidence>
<dbReference type="InterPro" id="IPR044808">
    <property type="entry name" value="ERF_plant"/>
</dbReference>
<dbReference type="GO" id="GO:0003700">
    <property type="term" value="F:DNA-binding transcription factor activity"/>
    <property type="evidence" value="ECO:0007669"/>
    <property type="project" value="InterPro"/>
</dbReference>
<dbReference type="SMART" id="SM00380">
    <property type="entry name" value="AP2"/>
    <property type="match status" value="1"/>
</dbReference>
<dbReference type="GO" id="GO:0005634">
    <property type="term" value="C:nucleus"/>
    <property type="evidence" value="ECO:0007669"/>
    <property type="project" value="UniProtKB-SubCell"/>
</dbReference>
<dbReference type="GO" id="GO:0003677">
    <property type="term" value="F:DNA binding"/>
    <property type="evidence" value="ECO:0007669"/>
    <property type="project" value="UniProtKB-KW"/>
</dbReference>
<keyword evidence="3" id="KW-0238">DNA-binding</keyword>
<feature type="compositionally biased region" description="Basic residues" evidence="6">
    <location>
        <begin position="164"/>
        <end position="173"/>
    </location>
</feature>
<feature type="compositionally biased region" description="Basic residues" evidence="6">
    <location>
        <begin position="91"/>
        <end position="104"/>
    </location>
</feature>
<evidence type="ECO:0000256" key="6">
    <source>
        <dbReference type="SAM" id="MobiDB-lite"/>
    </source>
</evidence>
<evidence type="ECO:0000313" key="8">
    <source>
        <dbReference type="EMBL" id="KAF8661777.1"/>
    </source>
</evidence>
<accession>A0A835AGI6</accession>
<sequence length="337" mass="36506">MHRNLLLDVERLRSTLSFSRLSLSLSLAADLSHSRTPLTETEAAGSSPIAPKEAVLLGSTEHLPCTSSLVPGHRGHNLELYKYTPSPVSYRRTKSSHTTTKKNHLTSPSSVSELLEESMCGGAIIFDYIPARRRVSAADFWPDSDADDSHAPHPSDERGVAPRGKAKRGRKNQYRGIRQRPWGKWAAEIRDPVKGVRVWLGTYPTAEAAARAYDRAARRIRGAKAKVNFPNDAASSSPATARAAAAPPAVLPPPKLEEEASSAVSDEVKELSEELMAYENYMNFLGIPYMEGGSAAAPPAAAAAPAAVEEPQAPVQAGLWSFEDFNYYPASLALFTE</sequence>
<dbReference type="GO" id="GO:0009873">
    <property type="term" value="P:ethylene-activated signaling pathway"/>
    <property type="evidence" value="ECO:0007669"/>
    <property type="project" value="InterPro"/>
</dbReference>
<organism evidence="8 9">
    <name type="scientific">Digitaria exilis</name>
    <dbReference type="NCBI Taxonomy" id="1010633"/>
    <lineage>
        <taxon>Eukaryota</taxon>
        <taxon>Viridiplantae</taxon>
        <taxon>Streptophyta</taxon>
        <taxon>Embryophyta</taxon>
        <taxon>Tracheophyta</taxon>
        <taxon>Spermatophyta</taxon>
        <taxon>Magnoliopsida</taxon>
        <taxon>Liliopsida</taxon>
        <taxon>Poales</taxon>
        <taxon>Poaceae</taxon>
        <taxon>PACMAD clade</taxon>
        <taxon>Panicoideae</taxon>
        <taxon>Panicodae</taxon>
        <taxon>Paniceae</taxon>
        <taxon>Anthephorinae</taxon>
        <taxon>Digitaria</taxon>
    </lineage>
</organism>
<proteinExistence type="predicted"/>
<evidence type="ECO:0000256" key="2">
    <source>
        <dbReference type="ARBA" id="ARBA00023015"/>
    </source>
</evidence>
<evidence type="ECO:0000256" key="4">
    <source>
        <dbReference type="ARBA" id="ARBA00023163"/>
    </source>
</evidence>
<dbReference type="InterPro" id="IPR001471">
    <property type="entry name" value="AP2/ERF_dom"/>
</dbReference>
<dbReference type="InterPro" id="IPR036955">
    <property type="entry name" value="AP2/ERF_dom_sf"/>
</dbReference>
<comment type="subcellular location">
    <subcellularLocation>
        <location evidence="1">Nucleus</location>
    </subcellularLocation>
</comment>
<gene>
    <name evidence="8" type="ORF">HU200_056730</name>
</gene>
<feature type="compositionally biased region" description="Low complexity" evidence="6">
    <location>
        <begin position="233"/>
        <end position="248"/>
    </location>
</feature>
<dbReference type="Proteomes" id="UP000636709">
    <property type="component" value="Unassembled WGS sequence"/>
</dbReference>
<dbReference type="SUPFAM" id="SSF54171">
    <property type="entry name" value="DNA-binding domain"/>
    <property type="match status" value="1"/>
</dbReference>
<dbReference type="PANTHER" id="PTHR31190">
    <property type="entry name" value="DNA-BINDING DOMAIN"/>
    <property type="match status" value="1"/>
</dbReference>
<feature type="domain" description="AP2/ERF" evidence="7">
    <location>
        <begin position="173"/>
        <end position="230"/>
    </location>
</feature>
<comment type="caution">
    <text evidence="8">The sequence shown here is derived from an EMBL/GenBank/DDBJ whole genome shotgun (WGS) entry which is preliminary data.</text>
</comment>
<dbReference type="FunFam" id="3.30.730.10:FF:000001">
    <property type="entry name" value="Ethylene-responsive transcription factor 2"/>
    <property type="match status" value="1"/>
</dbReference>
<dbReference type="PRINTS" id="PR00367">
    <property type="entry name" value="ETHRSPELEMNT"/>
</dbReference>
<dbReference type="OrthoDB" id="1930411at2759"/>
<evidence type="ECO:0000259" key="7">
    <source>
        <dbReference type="PROSITE" id="PS51032"/>
    </source>
</evidence>
<dbReference type="PROSITE" id="PS51032">
    <property type="entry name" value="AP2_ERF"/>
    <property type="match status" value="1"/>
</dbReference>
<keyword evidence="2" id="KW-0805">Transcription regulation</keyword>
<evidence type="ECO:0000256" key="1">
    <source>
        <dbReference type="ARBA" id="ARBA00004123"/>
    </source>
</evidence>
<keyword evidence="4" id="KW-0804">Transcription</keyword>
<dbReference type="CDD" id="cd00018">
    <property type="entry name" value="AP2"/>
    <property type="match status" value="1"/>
</dbReference>
<dbReference type="Gene3D" id="3.30.730.10">
    <property type="entry name" value="AP2/ERF domain"/>
    <property type="match status" value="1"/>
</dbReference>
<name>A0A835AGI6_9POAL</name>
<feature type="compositionally biased region" description="Basic and acidic residues" evidence="6">
    <location>
        <begin position="147"/>
        <end position="160"/>
    </location>
</feature>
<dbReference type="AlphaFoldDB" id="A0A835AGI6"/>
<dbReference type="InterPro" id="IPR016177">
    <property type="entry name" value="DNA-bd_dom_sf"/>
</dbReference>
<feature type="region of interest" description="Disordered" evidence="6">
    <location>
        <begin position="89"/>
        <end position="108"/>
    </location>
</feature>
<dbReference type="PANTHER" id="PTHR31190:SF376">
    <property type="entry name" value="EREB-LIKE PROTEIN"/>
    <property type="match status" value="1"/>
</dbReference>
<keyword evidence="5" id="KW-0539">Nucleus</keyword>